<protein>
    <recommendedName>
        <fullName evidence="3">PD-(D/E)XK endonuclease-like domain-containing protein</fullName>
    </recommendedName>
</protein>
<organism evidence="1 2">
    <name type="scientific">Chilo suppressalis</name>
    <name type="common">Asiatic rice borer moth</name>
    <dbReference type="NCBI Taxonomy" id="168631"/>
    <lineage>
        <taxon>Eukaryota</taxon>
        <taxon>Metazoa</taxon>
        <taxon>Ecdysozoa</taxon>
        <taxon>Arthropoda</taxon>
        <taxon>Hexapoda</taxon>
        <taxon>Insecta</taxon>
        <taxon>Pterygota</taxon>
        <taxon>Neoptera</taxon>
        <taxon>Endopterygota</taxon>
        <taxon>Lepidoptera</taxon>
        <taxon>Glossata</taxon>
        <taxon>Ditrysia</taxon>
        <taxon>Pyraloidea</taxon>
        <taxon>Crambidae</taxon>
        <taxon>Crambinae</taxon>
        <taxon>Chilo</taxon>
    </lineage>
</organism>
<evidence type="ECO:0000313" key="2">
    <source>
        <dbReference type="Proteomes" id="UP001153292"/>
    </source>
</evidence>
<reference evidence="1" key="1">
    <citation type="submission" date="2021-12" db="EMBL/GenBank/DDBJ databases">
        <authorList>
            <person name="King R."/>
        </authorList>
    </citation>
    <scope>NUCLEOTIDE SEQUENCE</scope>
</reference>
<keyword evidence="2" id="KW-1185">Reference proteome</keyword>
<proteinExistence type="predicted"/>
<sequence length="169" mass="18495">MVGAVGHHVLSCHRCTDRQQHHHALNNIVLRALRSAGVPSVLEPPGLSRTDGKRPDGLTLVPWANPRCLVWDAKYGSTFDASHIGCTTRTAGAAAEYQMAAKHLKYSSLGRTFLCLWWWKRRVVGAQKPNNLCGIWAANSAQRLSIAIQRGNAASIMGTFTPETIRGDI</sequence>
<dbReference type="Proteomes" id="UP001153292">
    <property type="component" value="Chromosome 1"/>
</dbReference>
<name>A0ABN8APB3_CHISP</name>
<evidence type="ECO:0000313" key="1">
    <source>
        <dbReference type="EMBL" id="CAH0397197.1"/>
    </source>
</evidence>
<gene>
    <name evidence="1" type="ORF">CHILSU_LOCUS262</name>
</gene>
<evidence type="ECO:0008006" key="3">
    <source>
        <dbReference type="Google" id="ProtNLM"/>
    </source>
</evidence>
<accession>A0ABN8APB3</accession>
<dbReference type="EMBL" id="OU963894">
    <property type="protein sequence ID" value="CAH0397197.1"/>
    <property type="molecule type" value="Genomic_DNA"/>
</dbReference>